<sequence>MTQESKRKYKIQQMRKKQKDDYLKDNFQIYSIFLYQGNKLNLFLKIKQMNQKTLFLYLKVSKILKKKVLILFEYSVQHLQRHKVLGEQIMNVPKKETKKVDSLYKGININIIEEFRQHFRAHLMGLGLGLGYGSFFFNIFFYVQSCPKDLVVEGNCLIHSIMFSNLCFKLHQII</sequence>
<dbReference type="EMBL" id="CAJJDP010000115">
    <property type="protein sequence ID" value="CAD8198002.1"/>
    <property type="molecule type" value="Genomic_DNA"/>
</dbReference>
<evidence type="ECO:0000313" key="2">
    <source>
        <dbReference type="EMBL" id="CAD8198002.1"/>
    </source>
</evidence>
<accession>A0A8S1XAY0</accession>
<gene>
    <name evidence="2" type="ORF">POCTA_138.1.T1150193</name>
</gene>
<dbReference type="AlphaFoldDB" id="A0A8S1XAY0"/>
<protein>
    <recommendedName>
        <fullName evidence="4">Transmembrane protein</fullName>
    </recommendedName>
</protein>
<comment type="caution">
    <text evidence="2">The sequence shown here is derived from an EMBL/GenBank/DDBJ whole genome shotgun (WGS) entry which is preliminary data.</text>
</comment>
<keyword evidence="1" id="KW-0812">Transmembrane</keyword>
<proteinExistence type="predicted"/>
<name>A0A8S1XAY0_PAROT</name>
<reference evidence="2" key="1">
    <citation type="submission" date="2021-01" db="EMBL/GenBank/DDBJ databases">
        <authorList>
            <consortium name="Genoscope - CEA"/>
            <person name="William W."/>
        </authorList>
    </citation>
    <scope>NUCLEOTIDE SEQUENCE</scope>
</reference>
<keyword evidence="1" id="KW-0472">Membrane</keyword>
<organism evidence="2 3">
    <name type="scientific">Paramecium octaurelia</name>
    <dbReference type="NCBI Taxonomy" id="43137"/>
    <lineage>
        <taxon>Eukaryota</taxon>
        <taxon>Sar</taxon>
        <taxon>Alveolata</taxon>
        <taxon>Ciliophora</taxon>
        <taxon>Intramacronucleata</taxon>
        <taxon>Oligohymenophorea</taxon>
        <taxon>Peniculida</taxon>
        <taxon>Parameciidae</taxon>
        <taxon>Paramecium</taxon>
    </lineage>
</organism>
<keyword evidence="3" id="KW-1185">Reference proteome</keyword>
<keyword evidence="1" id="KW-1133">Transmembrane helix</keyword>
<dbReference type="Proteomes" id="UP000683925">
    <property type="component" value="Unassembled WGS sequence"/>
</dbReference>
<evidence type="ECO:0000313" key="3">
    <source>
        <dbReference type="Proteomes" id="UP000683925"/>
    </source>
</evidence>
<evidence type="ECO:0008006" key="4">
    <source>
        <dbReference type="Google" id="ProtNLM"/>
    </source>
</evidence>
<evidence type="ECO:0000256" key="1">
    <source>
        <dbReference type="SAM" id="Phobius"/>
    </source>
</evidence>
<feature type="transmembrane region" description="Helical" evidence="1">
    <location>
        <begin position="123"/>
        <end position="143"/>
    </location>
</feature>